<dbReference type="Proteomes" id="UP000380386">
    <property type="component" value="Unassembled WGS sequence"/>
</dbReference>
<dbReference type="OrthoDB" id="678210at2"/>
<dbReference type="RefSeq" id="WP_153383727.1">
    <property type="nucleotide sequence ID" value="NZ_VDFM01000013.1"/>
</dbReference>
<organism evidence="1 2">
    <name type="scientific">Companilactobacillus mishanensis</name>
    <dbReference type="NCBI Taxonomy" id="2486008"/>
    <lineage>
        <taxon>Bacteria</taxon>
        <taxon>Bacillati</taxon>
        <taxon>Bacillota</taxon>
        <taxon>Bacilli</taxon>
        <taxon>Lactobacillales</taxon>
        <taxon>Lactobacillaceae</taxon>
        <taxon>Companilactobacillus</taxon>
    </lineage>
</organism>
<protein>
    <submittedName>
        <fullName evidence="1">Winged helix-turn-helix domain-containing protein</fullName>
    </submittedName>
</protein>
<proteinExistence type="predicted"/>
<comment type="caution">
    <text evidence="1">The sequence shown here is derived from an EMBL/GenBank/DDBJ whole genome shotgun (WGS) entry which is preliminary data.</text>
</comment>
<reference evidence="1 2" key="1">
    <citation type="journal article" date="2019" name="Syst. Appl. Microbiol.">
        <title>Polyphasic characterization of two novel Lactobacillus spp. isolated from blown salami packages: Description of Lactobacillus halodurans sp. nov. and Lactobacillus salsicarnum sp. nov.</title>
        <authorList>
            <person name="Schuster J.A."/>
            <person name="Klingl A."/>
            <person name="Vogel R.F."/>
            <person name="Ehrmann M.A."/>
        </authorList>
    </citation>
    <scope>NUCLEOTIDE SEQUENCE [LARGE SCALE GENOMIC DNA]</scope>
    <source>
        <strain evidence="1 2">TMW 1.2118</strain>
    </source>
</reference>
<evidence type="ECO:0000313" key="1">
    <source>
        <dbReference type="EMBL" id="MQS53223.1"/>
    </source>
</evidence>
<name>A0A5P0ZJE9_9LACO</name>
<sequence length="160" mass="18413">MDKKHIKPSSDSLYSIIVNLTGSRPNPSLIVSDTKLSRSTVNDALYRSVGKTSFDVATRILKATDVSVDEVVEHLEQEIRDPKTEELKFINETDLSTLTIMGIQFSTKENFWKTRDAIMNNIYEGFYPTKRNVEESYQILERNVSSEKVINDLLDEYREN</sequence>
<accession>A0A5P0ZJE9</accession>
<gene>
    <name evidence="1" type="ORF">FHL02_09330</name>
</gene>
<dbReference type="EMBL" id="VDFM01000013">
    <property type="protein sequence ID" value="MQS53223.1"/>
    <property type="molecule type" value="Genomic_DNA"/>
</dbReference>
<evidence type="ECO:0000313" key="2">
    <source>
        <dbReference type="Proteomes" id="UP000380386"/>
    </source>
</evidence>
<dbReference type="AlphaFoldDB" id="A0A5P0ZJE9"/>